<protein>
    <submittedName>
        <fullName evidence="1">Alpha-amylase</fullName>
    </submittedName>
</protein>
<comment type="caution">
    <text evidence="1">The sequence shown here is derived from an EMBL/GenBank/DDBJ whole genome shotgun (WGS) entry which is preliminary data.</text>
</comment>
<dbReference type="Gene3D" id="3.90.1200.10">
    <property type="match status" value="1"/>
</dbReference>
<accession>A0A7C2FNE0</accession>
<dbReference type="InterPro" id="IPR011009">
    <property type="entry name" value="Kinase-like_dom_sf"/>
</dbReference>
<evidence type="ECO:0000313" key="1">
    <source>
        <dbReference type="EMBL" id="HEF86819.1"/>
    </source>
</evidence>
<name>A0A7C2FNE0_9CREN</name>
<organism evidence="1">
    <name type="scientific">Thermosphaera aggregans</name>
    <dbReference type="NCBI Taxonomy" id="54254"/>
    <lineage>
        <taxon>Archaea</taxon>
        <taxon>Thermoproteota</taxon>
        <taxon>Thermoprotei</taxon>
        <taxon>Desulfurococcales</taxon>
        <taxon>Desulfurococcaceae</taxon>
        <taxon>Thermosphaera</taxon>
    </lineage>
</organism>
<dbReference type="SUPFAM" id="SSF56112">
    <property type="entry name" value="Protein kinase-like (PK-like)"/>
    <property type="match status" value="1"/>
</dbReference>
<gene>
    <name evidence="1" type="ORF">ENP55_00615</name>
</gene>
<reference evidence="1" key="1">
    <citation type="journal article" date="2020" name="mSystems">
        <title>Genome- and Community-Level Interaction Insights into Carbon Utilization and Element Cycling Functions of Hydrothermarchaeota in Hydrothermal Sediment.</title>
        <authorList>
            <person name="Zhou Z."/>
            <person name="Liu Y."/>
            <person name="Xu W."/>
            <person name="Pan J."/>
            <person name="Luo Z.H."/>
            <person name="Li M."/>
        </authorList>
    </citation>
    <scope>NUCLEOTIDE SEQUENCE [LARGE SCALE GENOMIC DNA]</scope>
    <source>
        <strain evidence="1">SpSt-23</strain>
    </source>
</reference>
<sequence length="481" mass="55759">MEERLSRLKKALEDDYLPKARWWPWKNTKRDISIISFHELDSLVFLKFKADNQKFQLPLMKADETVSILKERAFCIGEECFMEAEYHPEYLSLISKLPWTEIEIVSEPPGRIVSAKPITLESTNVVSLLTDDTGERYVLKSYRLLPETNLEALMMKALALKKFENIPRVYLFIRHEEQVAGILMKYIEGVGDGGYPFYSHLTEYLKGSARLLATVGLSARLGTIIGNMHKALNIGHTDRFYGLEEIGFNDIENWIKRMHRYLNVVLTRLDEIVTAEESDSVEWMEKWRGLLDKNGLKIVEEASNCFSAYEGLDKGRIHQDLHLAQMIYVPTSHDFIITDFEGEPGRSPEERIAKEPLMRDLATMVRSYHYLSHAAVMNVYGTSIDRASDVMLNNDPTLEWRFRNVTAMVNSYLASILNSELTRKYRGLDPRKQMSLIYPWIVERCLYEAYYESMYRSEWVSIPIIGLFDPLLFSFKLAGHS</sequence>
<dbReference type="EMBL" id="DSJT01000003">
    <property type="protein sequence ID" value="HEF86819.1"/>
    <property type="molecule type" value="Genomic_DNA"/>
</dbReference>
<proteinExistence type="predicted"/>
<dbReference type="AlphaFoldDB" id="A0A7C2FNE0"/>